<comment type="caution">
    <text evidence="3">The sequence shown here is derived from an EMBL/GenBank/DDBJ whole genome shotgun (WGS) entry which is preliminary data.</text>
</comment>
<organism evidence="3 4">
    <name type="scientific">Stentor coeruleus</name>
    <dbReference type="NCBI Taxonomy" id="5963"/>
    <lineage>
        <taxon>Eukaryota</taxon>
        <taxon>Sar</taxon>
        <taxon>Alveolata</taxon>
        <taxon>Ciliophora</taxon>
        <taxon>Postciliodesmatophora</taxon>
        <taxon>Heterotrichea</taxon>
        <taxon>Heterotrichida</taxon>
        <taxon>Stentoridae</taxon>
        <taxon>Stentor</taxon>
    </lineage>
</organism>
<reference evidence="3 4" key="1">
    <citation type="submission" date="2016-11" db="EMBL/GenBank/DDBJ databases">
        <title>The macronuclear genome of Stentor coeruleus: a giant cell with tiny introns.</title>
        <authorList>
            <person name="Slabodnick M."/>
            <person name="Ruby J.G."/>
            <person name="Reiff S.B."/>
            <person name="Swart E.C."/>
            <person name="Gosai S."/>
            <person name="Prabakaran S."/>
            <person name="Witkowska E."/>
            <person name="Larue G.E."/>
            <person name="Fisher S."/>
            <person name="Freeman R.M."/>
            <person name="Gunawardena J."/>
            <person name="Chu W."/>
            <person name="Stover N.A."/>
            <person name="Gregory B.D."/>
            <person name="Nowacki M."/>
            <person name="Derisi J."/>
            <person name="Roy S.W."/>
            <person name="Marshall W.F."/>
            <person name="Sood P."/>
        </authorList>
    </citation>
    <scope>NUCLEOTIDE SEQUENCE [LARGE SCALE GENOMIC DNA]</scope>
    <source>
        <strain evidence="3">WM001</strain>
    </source>
</reference>
<dbReference type="PANTHER" id="PTHR38019:SF1">
    <property type="entry name" value="N-ACETYLTRANSFERASE DOMAIN-CONTAINING PROTEIN"/>
    <property type="match status" value="1"/>
</dbReference>
<name>A0A1R2B5G2_9CILI</name>
<dbReference type="PANTHER" id="PTHR38019">
    <property type="entry name" value="KDA ANTIGEN P200, PUTATIVE-RELATED"/>
    <property type="match status" value="1"/>
</dbReference>
<evidence type="ECO:0000256" key="2">
    <source>
        <dbReference type="SAM" id="MobiDB-lite"/>
    </source>
</evidence>
<feature type="compositionally biased region" description="Basic and acidic residues" evidence="2">
    <location>
        <begin position="315"/>
        <end position="332"/>
    </location>
</feature>
<keyword evidence="4" id="KW-1185">Reference proteome</keyword>
<feature type="region of interest" description="Disordered" evidence="2">
    <location>
        <begin position="311"/>
        <end position="336"/>
    </location>
</feature>
<gene>
    <name evidence="3" type="ORF">SteCoe_29815</name>
</gene>
<dbReference type="EMBL" id="MPUH01000949">
    <property type="protein sequence ID" value="OMJ71870.1"/>
    <property type="molecule type" value="Genomic_DNA"/>
</dbReference>
<protein>
    <submittedName>
        <fullName evidence="3">Uncharacterized protein</fullName>
    </submittedName>
</protein>
<dbReference type="Proteomes" id="UP000187209">
    <property type="component" value="Unassembled WGS sequence"/>
</dbReference>
<sequence length="484" mass="58591">MEKNFSIKDISLYDTEQKVSTPRSLEACKREGITAKDLVYKPLEYFKQIDLAPDIQSMYYEYFENKRRQLIKLVKSTRKKIIEEEQTNKSKSSSVLNDEMKISQQSDKSKNIQLKSVAKVLSNEALISREIELRHQEHMQLLMRNQEKTKEKALRSKELAEMQRVKEIEKQKALCKKLREEQKLLVNKIKNDLKNKSLESQIEENKQKEHESTMQQKNEKLKEHLEKAEEHLAKLREEREKKIKQKDLKEQKRQEKIRREVKTARIKIRAKSKKIEKKRIELIAKFEEEMERRKAFHDILMKEEEQRSVNIIEGQNEKLKEKHRAMSQERIKRSQMAKITSEEFIEKKRMKLQEKNEEIAKRMEENEEMKKQDAEMKKHRELIKQFNKEWNLMREKKKKEHEEKMIRRRIKRDNKKIEELARLKQKQLKLRKCVSQQELVRKEKIQDAFYQMSITKKWNKNILTRALNSPSDIESLYSGLNDDK</sequence>
<proteinExistence type="predicted"/>
<feature type="coiled-coil region" evidence="1">
    <location>
        <begin position="143"/>
        <end position="255"/>
    </location>
</feature>
<evidence type="ECO:0000256" key="1">
    <source>
        <dbReference type="SAM" id="Coils"/>
    </source>
</evidence>
<dbReference type="AlphaFoldDB" id="A0A1R2B5G2"/>
<dbReference type="OrthoDB" id="310405at2759"/>
<accession>A0A1R2B5G2</accession>
<evidence type="ECO:0000313" key="3">
    <source>
        <dbReference type="EMBL" id="OMJ71870.1"/>
    </source>
</evidence>
<keyword evidence="1" id="KW-0175">Coiled coil</keyword>
<evidence type="ECO:0000313" key="4">
    <source>
        <dbReference type="Proteomes" id="UP000187209"/>
    </source>
</evidence>